<feature type="domain" description="NADP-dependent oxidoreductase" evidence="1">
    <location>
        <begin position="4"/>
        <end position="290"/>
    </location>
</feature>
<dbReference type="InterPro" id="IPR036812">
    <property type="entry name" value="NAD(P)_OxRdtase_dom_sf"/>
</dbReference>
<keyword evidence="3" id="KW-1185">Reference proteome</keyword>
<dbReference type="Proteomes" id="UP000837857">
    <property type="component" value="Chromosome 16"/>
</dbReference>
<proteinExistence type="predicted"/>
<dbReference type="SUPFAM" id="SSF51430">
    <property type="entry name" value="NAD(P)-linked oxidoreductase"/>
    <property type="match status" value="1"/>
</dbReference>
<dbReference type="PROSITE" id="PS00798">
    <property type="entry name" value="ALDOKETO_REDUCTASE_1"/>
    <property type="match status" value="1"/>
</dbReference>
<accession>A0ABN8I4Q9</accession>
<name>A0ABN8I4Q9_9NEOP</name>
<feature type="non-terminal residue" evidence="2">
    <location>
        <position position="304"/>
    </location>
</feature>
<dbReference type="InterPro" id="IPR020471">
    <property type="entry name" value="AKR"/>
</dbReference>
<sequence length="304" mass="34827">MPTLGLGTWQAPPDVIESIVYKALDLGYRHIDTAFNYNNEDAIGNAVKQWITHGKGTRKDLFITTKLPHVGNRASDVRKFLNLQLKRLQMDYVDLYLIHVPFGFHCNPDTLTPLVKENGEYDLDMETDHISTWQVLEQCQKEGLIRNLGLSNFNQAQISKIIMCSTHKPQVLQVELHAYFQQQELRKFCVENNIVVTAYAPLGSPGAKDHFVSKYNYNPDTFPDLLGHPDVKEIAEKHNKTSAQVLLNFLVNQKIVVIPKSTSEKRLKDNSDIYDFELKPAELNCLKKLDKVYVAVRRVLSWCE</sequence>
<dbReference type="PIRSF" id="PIRSF000097">
    <property type="entry name" value="AKR"/>
    <property type="match status" value="1"/>
</dbReference>
<dbReference type="InterPro" id="IPR018170">
    <property type="entry name" value="Aldo/ket_reductase_CS"/>
</dbReference>
<dbReference type="Pfam" id="PF00248">
    <property type="entry name" value="Aldo_ket_red"/>
    <property type="match status" value="1"/>
</dbReference>
<organism evidence="2 3">
    <name type="scientific">Iphiclides podalirius</name>
    <name type="common">scarce swallowtail</name>
    <dbReference type="NCBI Taxonomy" id="110791"/>
    <lineage>
        <taxon>Eukaryota</taxon>
        <taxon>Metazoa</taxon>
        <taxon>Ecdysozoa</taxon>
        <taxon>Arthropoda</taxon>
        <taxon>Hexapoda</taxon>
        <taxon>Insecta</taxon>
        <taxon>Pterygota</taxon>
        <taxon>Neoptera</taxon>
        <taxon>Endopterygota</taxon>
        <taxon>Lepidoptera</taxon>
        <taxon>Glossata</taxon>
        <taxon>Ditrysia</taxon>
        <taxon>Papilionoidea</taxon>
        <taxon>Papilionidae</taxon>
        <taxon>Papilioninae</taxon>
        <taxon>Iphiclides</taxon>
    </lineage>
</organism>
<dbReference type="Gene3D" id="3.20.20.100">
    <property type="entry name" value="NADP-dependent oxidoreductase domain"/>
    <property type="match status" value="1"/>
</dbReference>
<dbReference type="InterPro" id="IPR023210">
    <property type="entry name" value="NADP_OxRdtase_dom"/>
</dbReference>
<evidence type="ECO:0000259" key="1">
    <source>
        <dbReference type="Pfam" id="PF00248"/>
    </source>
</evidence>
<dbReference type="PRINTS" id="PR00069">
    <property type="entry name" value="ALDKETRDTASE"/>
</dbReference>
<evidence type="ECO:0000313" key="2">
    <source>
        <dbReference type="EMBL" id="CAH2045636.1"/>
    </source>
</evidence>
<protein>
    <recommendedName>
        <fullName evidence="1">NADP-dependent oxidoreductase domain-containing protein</fullName>
    </recommendedName>
</protein>
<evidence type="ECO:0000313" key="3">
    <source>
        <dbReference type="Proteomes" id="UP000837857"/>
    </source>
</evidence>
<dbReference type="PANTHER" id="PTHR11732">
    <property type="entry name" value="ALDO/KETO REDUCTASE"/>
    <property type="match status" value="1"/>
</dbReference>
<reference evidence="2" key="1">
    <citation type="submission" date="2022-03" db="EMBL/GenBank/DDBJ databases">
        <authorList>
            <person name="Martin H S."/>
        </authorList>
    </citation>
    <scope>NUCLEOTIDE SEQUENCE</scope>
</reference>
<dbReference type="PROSITE" id="PS00062">
    <property type="entry name" value="ALDOKETO_REDUCTASE_2"/>
    <property type="match status" value="1"/>
</dbReference>
<gene>
    <name evidence="2" type="ORF">IPOD504_LOCUS5163</name>
</gene>
<dbReference type="EMBL" id="OW152828">
    <property type="protein sequence ID" value="CAH2045636.1"/>
    <property type="molecule type" value="Genomic_DNA"/>
</dbReference>